<reference evidence="2" key="1">
    <citation type="submission" date="2015-11" db="EMBL/GenBank/DDBJ databases">
        <title>De novo transcriptome assembly of four potential Pierce s Disease insect vectors from Arizona vineyards.</title>
        <authorList>
            <person name="Tassone E.E."/>
        </authorList>
    </citation>
    <scope>NUCLEOTIDE SEQUENCE</scope>
</reference>
<protein>
    <submittedName>
        <fullName evidence="2">Uncharacterized protein</fullName>
    </submittedName>
</protein>
<feature type="compositionally biased region" description="Basic and acidic residues" evidence="1">
    <location>
        <begin position="112"/>
        <end position="123"/>
    </location>
</feature>
<gene>
    <name evidence="2" type="ORF">g.215</name>
</gene>
<dbReference type="EMBL" id="GECZ01006382">
    <property type="protein sequence ID" value="JAS63387.1"/>
    <property type="molecule type" value="Transcribed_RNA"/>
</dbReference>
<organism evidence="2">
    <name type="scientific">Cuerna arida</name>
    <dbReference type="NCBI Taxonomy" id="1464854"/>
    <lineage>
        <taxon>Eukaryota</taxon>
        <taxon>Metazoa</taxon>
        <taxon>Ecdysozoa</taxon>
        <taxon>Arthropoda</taxon>
        <taxon>Hexapoda</taxon>
        <taxon>Insecta</taxon>
        <taxon>Pterygota</taxon>
        <taxon>Neoptera</taxon>
        <taxon>Paraneoptera</taxon>
        <taxon>Hemiptera</taxon>
        <taxon>Auchenorrhyncha</taxon>
        <taxon>Membracoidea</taxon>
        <taxon>Cicadellidae</taxon>
        <taxon>Cicadellinae</taxon>
        <taxon>Proconiini</taxon>
        <taxon>Cuerna</taxon>
    </lineage>
</organism>
<proteinExistence type="predicted"/>
<sequence>MADMSKAPFPWHSRPSGISWVDKFSTAQAMEQCNEWNLTPADTLEANRALLKNYNKSPSQKASDRATTEVSPSLHTETDILEQDNTVSQKDNHSPLPARSSTVELQNYGTYRRYDRRLDDSYSKHSSRGR</sequence>
<evidence type="ECO:0000313" key="2">
    <source>
        <dbReference type="EMBL" id="JAS63387.1"/>
    </source>
</evidence>
<name>A0A1B6GLU3_9HEMI</name>
<evidence type="ECO:0000256" key="1">
    <source>
        <dbReference type="SAM" id="MobiDB-lite"/>
    </source>
</evidence>
<dbReference type="AlphaFoldDB" id="A0A1B6GLU3"/>
<feature type="region of interest" description="Disordered" evidence="1">
    <location>
        <begin position="54"/>
        <end position="130"/>
    </location>
</feature>
<feature type="compositionally biased region" description="Polar residues" evidence="1">
    <location>
        <begin position="99"/>
        <end position="109"/>
    </location>
</feature>
<accession>A0A1B6GLU3</accession>